<evidence type="ECO:0000313" key="2">
    <source>
        <dbReference type="Proteomes" id="UP000016491"/>
    </source>
</evidence>
<comment type="caution">
    <text evidence="1">The sequence shown here is derived from an EMBL/GenBank/DDBJ whole genome shotgun (WGS) entry which is preliminary data.</text>
</comment>
<name>A0ABC9TVE6_CLOSY</name>
<dbReference type="AlphaFoldDB" id="A0ABC9TVE6"/>
<dbReference type="EMBL" id="AWSU01000241">
    <property type="protein sequence ID" value="ERI75632.1"/>
    <property type="molecule type" value="Genomic_DNA"/>
</dbReference>
<proteinExistence type="predicted"/>
<accession>A0ABC9TVE6</accession>
<gene>
    <name evidence="1" type="ORF">CLOSYM_03130</name>
</gene>
<sequence>MLLTGSLRHVSGFPASEFTAFPVNSGFSNYYGASVTISGK</sequence>
<dbReference type="Proteomes" id="UP000016491">
    <property type="component" value="Unassembled WGS sequence"/>
</dbReference>
<protein>
    <submittedName>
        <fullName evidence="1">Uncharacterized protein</fullName>
    </submittedName>
</protein>
<evidence type="ECO:0000313" key="1">
    <source>
        <dbReference type="EMBL" id="ERI75632.1"/>
    </source>
</evidence>
<organism evidence="1 2">
    <name type="scientific">[Clostridium] symbiosum ATCC 14940</name>
    <dbReference type="NCBI Taxonomy" id="411472"/>
    <lineage>
        <taxon>Bacteria</taxon>
        <taxon>Bacillati</taxon>
        <taxon>Bacillota</taxon>
        <taxon>Clostridia</taxon>
        <taxon>Lachnospirales</taxon>
        <taxon>Lachnospiraceae</taxon>
        <taxon>Otoolea</taxon>
    </lineage>
</organism>
<reference evidence="1 2" key="1">
    <citation type="submission" date="2013-07" db="EMBL/GenBank/DDBJ databases">
        <authorList>
            <person name="Weinstock G."/>
            <person name="Sodergren E."/>
            <person name="Wylie T."/>
            <person name="Fulton L."/>
            <person name="Fulton R."/>
            <person name="Fronick C."/>
            <person name="O'Laughlin M."/>
            <person name="Godfrey J."/>
            <person name="Miner T."/>
            <person name="Herter B."/>
            <person name="Appelbaum E."/>
            <person name="Cordes M."/>
            <person name="Lek S."/>
            <person name="Wollam A."/>
            <person name="Pepin K.H."/>
            <person name="Palsikar V.B."/>
            <person name="Mitreva M."/>
            <person name="Wilson R.K."/>
        </authorList>
    </citation>
    <scope>NUCLEOTIDE SEQUENCE [LARGE SCALE GENOMIC DNA]</scope>
    <source>
        <strain evidence="1 2">ATCC 14940</strain>
    </source>
</reference>